<feature type="signal peptide" evidence="9">
    <location>
        <begin position="1"/>
        <end position="28"/>
    </location>
</feature>
<keyword evidence="3 7" id="KW-0812">Transmembrane</keyword>
<evidence type="ECO:0000256" key="3">
    <source>
        <dbReference type="ARBA" id="ARBA00022692"/>
    </source>
</evidence>
<name>A0AA38PD44_9AGAR</name>
<evidence type="ECO:0000256" key="4">
    <source>
        <dbReference type="ARBA" id="ARBA00022729"/>
    </source>
</evidence>
<keyword evidence="4 9" id="KW-0732">Signal</keyword>
<evidence type="ECO:0000256" key="5">
    <source>
        <dbReference type="ARBA" id="ARBA00022989"/>
    </source>
</evidence>
<dbReference type="PROSITE" id="PS50866">
    <property type="entry name" value="GOLD"/>
    <property type="match status" value="1"/>
</dbReference>
<feature type="transmembrane region" description="Helical" evidence="8">
    <location>
        <begin position="195"/>
        <end position="212"/>
    </location>
</feature>
<dbReference type="Pfam" id="PF01105">
    <property type="entry name" value="EMP24_GP25L"/>
    <property type="match status" value="1"/>
</dbReference>
<gene>
    <name evidence="11" type="ORF">F5878DRAFT_651085</name>
</gene>
<evidence type="ECO:0000256" key="1">
    <source>
        <dbReference type="ARBA" id="ARBA00004479"/>
    </source>
</evidence>
<organism evidence="11 12">
    <name type="scientific">Lentinula raphanica</name>
    <dbReference type="NCBI Taxonomy" id="153919"/>
    <lineage>
        <taxon>Eukaryota</taxon>
        <taxon>Fungi</taxon>
        <taxon>Dikarya</taxon>
        <taxon>Basidiomycota</taxon>
        <taxon>Agaricomycotina</taxon>
        <taxon>Agaricomycetes</taxon>
        <taxon>Agaricomycetidae</taxon>
        <taxon>Agaricales</taxon>
        <taxon>Marasmiineae</taxon>
        <taxon>Omphalotaceae</taxon>
        <taxon>Lentinula</taxon>
    </lineage>
</organism>
<comment type="caution">
    <text evidence="11">The sequence shown here is derived from an EMBL/GenBank/DDBJ whole genome shotgun (WGS) entry which is preliminary data.</text>
</comment>
<sequence length="225" mass="25350">MSKQTFPTFQFLLILSILSTLLLRPALAIKFQLQAYRHPQPYCIWNPIHNNALIIVTANVGPGDGQQVDIEIVDSSPQKNVYLSKRAIKGETRLAVTSHAEGEVGVCFKNTLDSNYPSEKASKAARIVDLDVDIGADAVDYNAIANQESLSGLETEMRKLEGIVKEIVDEMSYLKKRELRFTDTNISTNNRVQNFAWFTILSLAGLGAWQIMHLRSFFKRKYLID</sequence>
<dbReference type="InterPro" id="IPR009038">
    <property type="entry name" value="GOLD_dom"/>
</dbReference>
<dbReference type="PANTHER" id="PTHR22811">
    <property type="entry name" value="TRANSMEMBRANE EMP24 DOMAIN-CONTAINING PROTEIN"/>
    <property type="match status" value="1"/>
</dbReference>
<evidence type="ECO:0000256" key="6">
    <source>
        <dbReference type="ARBA" id="ARBA00023136"/>
    </source>
</evidence>
<comment type="subcellular location">
    <subcellularLocation>
        <location evidence="1 7">Membrane</location>
        <topology evidence="1 7">Single-pass type I membrane protein</topology>
    </subcellularLocation>
</comment>
<evidence type="ECO:0000313" key="11">
    <source>
        <dbReference type="EMBL" id="KAJ3840381.1"/>
    </source>
</evidence>
<dbReference type="GO" id="GO:0016020">
    <property type="term" value="C:membrane"/>
    <property type="evidence" value="ECO:0007669"/>
    <property type="project" value="UniProtKB-SubCell"/>
</dbReference>
<evidence type="ECO:0000256" key="2">
    <source>
        <dbReference type="ARBA" id="ARBA00007104"/>
    </source>
</evidence>
<dbReference type="SMART" id="SM01190">
    <property type="entry name" value="EMP24_GP25L"/>
    <property type="match status" value="1"/>
</dbReference>
<evidence type="ECO:0000256" key="8">
    <source>
        <dbReference type="SAM" id="Phobius"/>
    </source>
</evidence>
<keyword evidence="5 8" id="KW-1133">Transmembrane helix</keyword>
<protein>
    <submittedName>
        <fullName evidence="11">Emp24/gp25L/p24 family/GOLD-domain-containing protein</fullName>
    </submittedName>
</protein>
<proteinExistence type="inferred from homology"/>
<accession>A0AA38PD44</accession>
<evidence type="ECO:0000313" key="12">
    <source>
        <dbReference type="Proteomes" id="UP001163846"/>
    </source>
</evidence>
<dbReference type="AlphaFoldDB" id="A0AA38PD44"/>
<evidence type="ECO:0000256" key="9">
    <source>
        <dbReference type="SAM" id="SignalP"/>
    </source>
</evidence>
<keyword evidence="6 8" id="KW-0472">Membrane</keyword>
<feature type="domain" description="GOLD" evidence="10">
    <location>
        <begin position="41"/>
        <end position="134"/>
    </location>
</feature>
<dbReference type="Proteomes" id="UP001163846">
    <property type="component" value="Unassembled WGS sequence"/>
</dbReference>
<dbReference type="EMBL" id="MU806081">
    <property type="protein sequence ID" value="KAJ3840381.1"/>
    <property type="molecule type" value="Genomic_DNA"/>
</dbReference>
<evidence type="ECO:0000256" key="7">
    <source>
        <dbReference type="RuleBase" id="RU003827"/>
    </source>
</evidence>
<reference evidence="11" key="1">
    <citation type="submission" date="2022-08" db="EMBL/GenBank/DDBJ databases">
        <authorList>
            <consortium name="DOE Joint Genome Institute"/>
            <person name="Min B."/>
            <person name="Riley R."/>
            <person name="Sierra-Patev S."/>
            <person name="Naranjo-Ortiz M."/>
            <person name="Looney B."/>
            <person name="Konkel Z."/>
            <person name="Slot J.C."/>
            <person name="Sakamoto Y."/>
            <person name="Steenwyk J.L."/>
            <person name="Rokas A."/>
            <person name="Carro J."/>
            <person name="Camarero S."/>
            <person name="Ferreira P."/>
            <person name="Molpeceres G."/>
            <person name="Ruiz-Duenas F.J."/>
            <person name="Serrano A."/>
            <person name="Henrissat B."/>
            <person name="Drula E."/>
            <person name="Hughes K.W."/>
            <person name="Mata J.L."/>
            <person name="Ishikawa N.K."/>
            <person name="Vargas-Isla R."/>
            <person name="Ushijima S."/>
            <person name="Smith C.A."/>
            <person name="Ahrendt S."/>
            <person name="Andreopoulos W."/>
            <person name="He G."/>
            <person name="Labutti K."/>
            <person name="Lipzen A."/>
            <person name="Ng V."/>
            <person name="Sandor L."/>
            <person name="Barry K."/>
            <person name="Martinez A.T."/>
            <person name="Xiao Y."/>
            <person name="Gibbons J.G."/>
            <person name="Terashima K."/>
            <person name="Hibbett D.S."/>
            <person name="Grigoriev I.V."/>
        </authorList>
    </citation>
    <scope>NUCLEOTIDE SEQUENCE</scope>
    <source>
        <strain evidence="11">TFB9207</strain>
    </source>
</reference>
<keyword evidence="12" id="KW-1185">Reference proteome</keyword>
<evidence type="ECO:0000259" key="10">
    <source>
        <dbReference type="PROSITE" id="PS50866"/>
    </source>
</evidence>
<comment type="similarity">
    <text evidence="2 7">Belongs to the EMP24/GP25L family.</text>
</comment>
<dbReference type="InterPro" id="IPR015720">
    <property type="entry name" value="Emp24-like"/>
</dbReference>
<feature type="chain" id="PRO_5041349013" evidence="9">
    <location>
        <begin position="29"/>
        <end position="225"/>
    </location>
</feature>